<dbReference type="PANTHER" id="PTHR12430">
    <property type="entry name" value="MITOCHONDRIAL IMPORT RECEPTOR SUBUNIT TOM20"/>
    <property type="match status" value="1"/>
</dbReference>
<dbReference type="Proteomes" id="UP001303473">
    <property type="component" value="Unassembled WGS sequence"/>
</dbReference>
<dbReference type="AlphaFoldDB" id="A0AAN6N410"/>
<evidence type="ECO:0000256" key="6">
    <source>
        <dbReference type="ARBA" id="ARBA00022927"/>
    </source>
</evidence>
<comment type="subcellular location">
    <subcellularLocation>
        <location evidence="1">Mitochondrion outer membrane</location>
        <topology evidence="1">Single-pass membrane protein</topology>
    </subcellularLocation>
</comment>
<evidence type="ECO:0000313" key="17">
    <source>
        <dbReference type="Proteomes" id="UP001303473"/>
    </source>
</evidence>
<reference evidence="17" key="1">
    <citation type="journal article" date="2023" name="Mol. Phylogenet. Evol.">
        <title>Genome-scale phylogeny and comparative genomics of the fungal order Sordariales.</title>
        <authorList>
            <person name="Hensen N."/>
            <person name="Bonometti L."/>
            <person name="Westerberg I."/>
            <person name="Brannstrom I.O."/>
            <person name="Guillou S."/>
            <person name="Cros-Aarteil S."/>
            <person name="Calhoun S."/>
            <person name="Haridas S."/>
            <person name="Kuo A."/>
            <person name="Mondo S."/>
            <person name="Pangilinan J."/>
            <person name="Riley R."/>
            <person name="LaButti K."/>
            <person name="Andreopoulos B."/>
            <person name="Lipzen A."/>
            <person name="Chen C."/>
            <person name="Yan M."/>
            <person name="Daum C."/>
            <person name="Ng V."/>
            <person name="Clum A."/>
            <person name="Steindorff A."/>
            <person name="Ohm R.A."/>
            <person name="Martin F."/>
            <person name="Silar P."/>
            <person name="Natvig D.O."/>
            <person name="Lalanne C."/>
            <person name="Gautier V."/>
            <person name="Ament-Velasquez S.L."/>
            <person name="Kruys A."/>
            <person name="Hutchinson M.I."/>
            <person name="Powell A.J."/>
            <person name="Barry K."/>
            <person name="Miller A.N."/>
            <person name="Grigoriev I.V."/>
            <person name="Debuchy R."/>
            <person name="Gladieux P."/>
            <person name="Hiltunen Thoren M."/>
            <person name="Johannesson H."/>
        </authorList>
    </citation>
    <scope>NUCLEOTIDE SEQUENCE [LARGE SCALE GENOMIC DNA]</scope>
    <source>
        <strain evidence="17">CBS 340.73</strain>
    </source>
</reference>
<keyword evidence="9 14" id="KW-0472">Membrane</keyword>
<dbReference type="PRINTS" id="PR00351">
    <property type="entry name" value="OM20RECEPTOR"/>
</dbReference>
<proteinExistence type="inferred from homology"/>
<dbReference type="GO" id="GO:0016031">
    <property type="term" value="P:tRNA import into mitochondrion"/>
    <property type="evidence" value="ECO:0007669"/>
    <property type="project" value="TreeGrafter"/>
</dbReference>
<evidence type="ECO:0000256" key="11">
    <source>
        <dbReference type="ARBA" id="ARBA00068548"/>
    </source>
</evidence>
<dbReference type="FunFam" id="1.20.960.10:FF:000002">
    <property type="entry name" value="Mitochondrial import receptor subunit TOM20"/>
    <property type="match status" value="1"/>
</dbReference>
<evidence type="ECO:0000256" key="3">
    <source>
        <dbReference type="ARBA" id="ARBA00022448"/>
    </source>
</evidence>
<dbReference type="NCBIfam" id="TIGR00985">
    <property type="entry name" value="3a0801s04tom"/>
    <property type="match status" value="1"/>
</dbReference>
<evidence type="ECO:0000256" key="15">
    <source>
        <dbReference type="SAM" id="MobiDB-lite"/>
    </source>
</evidence>
<keyword evidence="16" id="KW-0675">Receptor</keyword>
<evidence type="ECO:0000256" key="9">
    <source>
        <dbReference type="ARBA" id="ARBA00023136"/>
    </source>
</evidence>
<keyword evidence="6" id="KW-0653">Protein transport</keyword>
<evidence type="ECO:0000256" key="8">
    <source>
        <dbReference type="ARBA" id="ARBA00023128"/>
    </source>
</evidence>
<feature type="compositionally biased region" description="Basic and acidic residues" evidence="15">
    <location>
        <begin position="44"/>
        <end position="55"/>
    </location>
</feature>
<dbReference type="GO" id="GO:0030150">
    <property type="term" value="P:protein import into mitochondrial matrix"/>
    <property type="evidence" value="ECO:0007669"/>
    <property type="project" value="TreeGrafter"/>
</dbReference>
<evidence type="ECO:0000256" key="5">
    <source>
        <dbReference type="ARBA" id="ARBA00022787"/>
    </source>
</evidence>
<keyword evidence="7" id="KW-1133">Transmembrane helix</keyword>
<evidence type="ECO:0000256" key="14">
    <source>
        <dbReference type="PIRNR" id="PIRNR037707"/>
    </source>
</evidence>
<dbReference type="GO" id="GO:0030943">
    <property type="term" value="F:mitochondrion targeting sequence binding"/>
    <property type="evidence" value="ECO:0007669"/>
    <property type="project" value="TreeGrafter"/>
</dbReference>
<feature type="region of interest" description="Disordered" evidence="15">
    <location>
        <begin position="44"/>
        <end position="63"/>
    </location>
</feature>
<comment type="caution">
    <text evidence="16">The sequence shown here is derived from an EMBL/GenBank/DDBJ whole genome shotgun (WGS) entry which is preliminary data.</text>
</comment>
<keyword evidence="5 14" id="KW-1000">Mitochondrion outer membrane</keyword>
<evidence type="ECO:0000256" key="2">
    <source>
        <dbReference type="ARBA" id="ARBA00005792"/>
    </source>
</evidence>
<dbReference type="Gene3D" id="1.20.960.10">
    <property type="entry name" value="Mitochondrial outer membrane translocase complex, subunit Tom20 domain"/>
    <property type="match status" value="1"/>
</dbReference>
<keyword evidence="3" id="KW-0813">Transport</keyword>
<protein>
    <recommendedName>
        <fullName evidence="11">Mitochondrial import receptor subunit TOM20</fullName>
    </recommendedName>
    <alternativeName>
        <fullName evidence="10">Mitochondrial 20 kDa outer membrane protein</fullName>
    </alternativeName>
    <alternativeName>
        <fullName evidence="12">Mitochondrial import receptor subunit tom20</fullName>
    </alternativeName>
    <alternativeName>
        <fullName evidence="13">Translocase of outer membrane 20 kDa subunit</fullName>
    </alternativeName>
</protein>
<dbReference type="EMBL" id="MU853822">
    <property type="protein sequence ID" value="KAK3938785.1"/>
    <property type="molecule type" value="Genomic_DNA"/>
</dbReference>
<accession>A0AAN6N410</accession>
<evidence type="ECO:0000256" key="1">
    <source>
        <dbReference type="ARBA" id="ARBA00004572"/>
    </source>
</evidence>
<dbReference type="SUPFAM" id="SSF47157">
    <property type="entry name" value="Mitochondrial import receptor subunit Tom20"/>
    <property type="match status" value="1"/>
</dbReference>
<dbReference type="GO" id="GO:0008320">
    <property type="term" value="F:protein transmembrane transporter activity"/>
    <property type="evidence" value="ECO:0007669"/>
    <property type="project" value="TreeGrafter"/>
</dbReference>
<dbReference type="PANTHER" id="PTHR12430:SF0">
    <property type="entry name" value="TRANSLOCASE OF OUTER MITOCHONDRIAL MEMBRANE 20"/>
    <property type="match status" value="1"/>
</dbReference>
<dbReference type="Pfam" id="PF02064">
    <property type="entry name" value="MAS20"/>
    <property type="match status" value="1"/>
</dbReference>
<dbReference type="PIRSF" id="PIRSF037707">
    <property type="entry name" value="MAS20_rcpt"/>
    <property type="match status" value="1"/>
</dbReference>
<evidence type="ECO:0000313" key="16">
    <source>
        <dbReference type="EMBL" id="KAK3938785.1"/>
    </source>
</evidence>
<comment type="similarity">
    <text evidence="2 14">Belongs to the Tom20 family.</text>
</comment>
<evidence type="ECO:0000256" key="7">
    <source>
        <dbReference type="ARBA" id="ARBA00022989"/>
    </source>
</evidence>
<sequence>MSRPVAIATAVAAVAATGALAYAVYFDYSRRHSPEYRRVLRRNERRQARAEKDQAEANAIAQRQSIKHAVDEAKDEGFPTGNDEKEAYFVEQVQNGEIFSQDPSKIIEAALAFYRALKVYPTPGDLISIYDKTVPKPVLDVLAEMIAYDGTLKIGSSYTGSPIDMAEMMREMGAIPGVGLD</sequence>
<name>A0AAN6N410_9PEZI</name>
<keyword evidence="17" id="KW-1185">Reference proteome</keyword>
<dbReference type="InterPro" id="IPR002056">
    <property type="entry name" value="MAS20"/>
</dbReference>
<evidence type="ECO:0000256" key="10">
    <source>
        <dbReference type="ARBA" id="ARBA00042705"/>
    </source>
</evidence>
<keyword evidence="8 14" id="KW-0496">Mitochondrion</keyword>
<gene>
    <name evidence="16" type="ORF">QBC46DRAFT_159894</name>
</gene>
<evidence type="ECO:0000256" key="12">
    <source>
        <dbReference type="ARBA" id="ARBA00073975"/>
    </source>
</evidence>
<evidence type="ECO:0000256" key="13">
    <source>
        <dbReference type="ARBA" id="ARBA00080405"/>
    </source>
</evidence>
<dbReference type="GO" id="GO:0006605">
    <property type="term" value="P:protein targeting"/>
    <property type="evidence" value="ECO:0007669"/>
    <property type="project" value="InterPro"/>
</dbReference>
<dbReference type="GO" id="GO:0005742">
    <property type="term" value="C:mitochondrial outer membrane translocase complex"/>
    <property type="evidence" value="ECO:0007669"/>
    <property type="project" value="UniProtKB-UniRule"/>
</dbReference>
<organism evidence="16 17">
    <name type="scientific">Diplogelasinospora grovesii</name>
    <dbReference type="NCBI Taxonomy" id="303347"/>
    <lineage>
        <taxon>Eukaryota</taxon>
        <taxon>Fungi</taxon>
        <taxon>Dikarya</taxon>
        <taxon>Ascomycota</taxon>
        <taxon>Pezizomycotina</taxon>
        <taxon>Sordariomycetes</taxon>
        <taxon>Sordariomycetidae</taxon>
        <taxon>Sordariales</taxon>
        <taxon>Diplogelasinosporaceae</taxon>
        <taxon>Diplogelasinospora</taxon>
    </lineage>
</organism>
<keyword evidence="4" id="KW-0812">Transmembrane</keyword>
<dbReference type="InterPro" id="IPR023392">
    <property type="entry name" value="Tom20_dom_sf"/>
</dbReference>
<dbReference type="GO" id="GO:0006886">
    <property type="term" value="P:intracellular protein transport"/>
    <property type="evidence" value="ECO:0007669"/>
    <property type="project" value="InterPro"/>
</dbReference>
<evidence type="ECO:0000256" key="4">
    <source>
        <dbReference type="ARBA" id="ARBA00022692"/>
    </source>
</evidence>